<reference evidence="2" key="1">
    <citation type="submission" date="2020-10" db="EMBL/GenBank/DDBJ databases">
        <authorList>
            <person name="Gilroy R."/>
        </authorList>
    </citation>
    <scope>NUCLEOTIDE SEQUENCE</scope>
    <source>
        <strain evidence="2">ChiW16-3235</strain>
    </source>
</reference>
<dbReference type="InterPro" id="IPR019635">
    <property type="entry name" value="DUF2500"/>
</dbReference>
<dbReference type="AlphaFoldDB" id="A0A9D1E6Y2"/>
<dbReference type="Pfam" id="PF10694">
    <property type="entry name" value="DUF2500"/>
    <property type="match status" value="1"/>
</dbReference>
<protein>
    <submittedName>
        <fullName evidence="2">DUF2500 domain-containing protein</fullName>
    </submittedName>
</protein>
<sequence length="113" mass="13104">MEIFFAIFFVLFFCAFFFILFKNLARWHKNNTSPRLTVPAKVVSKRVSHSHDASSNMSHSRYFVTFEVESGDRMELKMHGSEYGLIAEGDFGRLTFQGTRYLSFERGEGENLS</sequence>
<keyword evidence="1" id="KW-1133">Transmembrane helix</keyword>
<reference evidence="2" key="2">
    <citation type="journal article" date="2021" name="PeerJ">
        <title>Extensive microbial diversity within the chicken gut microbiome revealed by metagenomics and culture.</title>
        <authorList>
            <person name="Gilroy R."/>
            <person name="Ravi A."/>
            <person name="Getino M."/>
            <person name="Pursley I."/>
            <person name="Horton D.L."/>
            <person name="Alikhan N.F."/>
            <person name="Baker D."/>
            <person name="Gharbi K."/>
            <person name="Hall N."/>
            <person name="Watson M."/>
            <person name="Adriaenssens E.M."/>
            <person name="Foster-Nyarko E."/>
            <person name="Jarju S."/>
            <person name="Secka A."/>
            <person name="Antonio M."/>
            <person name="Oren A."/>
            <person name="Chaudhuri R.R."/>
            <person name="La Ragione R."/>
            <person name="Hildebrand F."/>
            <person name="Pallen M.J."/>
        </authorList>
    </citation>
    <scope>NUCLEOTIDE SEQUENCE</scope>
    <source>
        <strain evidence="2">ChiW16-3235</strain>
    </source>
</reference>
<dbReference type="Gene3D" id="2.40.50.660">
    <property type="match status" value="1"/>
</dbReference>
<keyword evidence="1" id="KW-0472">Membrane</keyword>
<organism evidence="2 3">
    <name type="scientific">Candidatus Coproplasma avicola</name>
    <dbReference type="NCBI Taxonomy" id="2840744"/>
    <lineage>
        <taxon>Bacteria</taxon>
        <taxon>Bacillati</taxon>
        <taxon>Bacillota</taxon>
        <taxon>Clostridia</taxon>
        <taxon>Eubacteriales</taxon>
        <taxon>Candidatus Coproplasma</taxon>
    </lineage>
</organism>
<evidence type="ECO:0000313" key="2">
    <source>
        <dbReference type="EMBL" id="HIR67618.1"/>
    </source>
</evidence>
<feature type="transmembrane region" description="Helical" evidence="1">
    <location>
        <begin position="6"/>
        <end position="25"/>
    </location>
</feature>
<keyword evidence="1" id="KW-0812">Transmembrane</keyword>
<accession>A0A9D1E6Y2</accession>
<dbReference type="EMBL" id="DVHK01000125">
    <property type="protein sequence ID" value="HIR67618.1"/>
    <property type="molecule type" value="Genomic_DNA"/>
</dbReference>
<evidence type="ECO:0000256" key="1">
    <source>
        <dbReference type="SAM" id="Phobius"/>
    </source>
</evidence>
<evidence type="ECO:0000313" key="3">
    <source>
        <dbReference type="Proteomes" id="UP000823913"/>
    </source>
</evidence>
<gene>
    <name evidence="2" type="ORF">IAB94_06205</name>
</gene>
<name>A0A9D1E6Y2_9FIRM</name>
<comment type="caution">
    <text evidence="2">The sequence shown here is derived from an EMBL/GenBank/DDBJ whole genome shotgun (WGS) entry which is preliminary data.</text>
</comment>
<proteinExistence type="predicted"/>
<dbReference type="Proteomes" id="UP000823913">
    <property type="component" value="Unassembled WGS sequence"/>
</dbReference>